<dbReference type="InterPro" id="IPR013785">
    <property type="entry name" value="Aldolase_TIM"/>
</dbReference>
<dbReference type="HAMAP" id="MF_00225">
    <property type="entry name" value="DHO_dh_type2"/>
    <property type="match status" value="1"/>
</dbReference>
<reference evidence="13" key="1">
    <citation type="submission" date="2022-07" db="EMBL/GenBank/DDBJ databases">
        <title>Complete Genome Sequence of the Radioresistant Bacterium Deinococcus aetherius ST0316, Isolated from the Air Dust collected in Lower Stratosphere above Japan.</title>
        <authorList>
            <person name="Satoh K."/>
            <person name="Hagiwara K."/>
            <person name="Katsumata K."/>
            <person name="Kubo A."/>
            <person name="Yokobori S."/>
            <person name="Yamagishi A."/>
            <person name="Oono Y."/>
            <person name="Narumi I."/>
        </authorList>
    </citation>
    <scope>NUCLEOTIDE SEQUENCE</scope>
    <source>
        <strain evidence="13">ST0316</strain>
    </source>
</reference>
<evidence type="ECO:0000256" key="2">
    <source>
        <dbReference type="ARBA" id="ARBA00004370"/>
    </source>
</evidence>
<dbReference type="PANTHER" id="PTHR48109">
    <property type="entry name" value="DIHYDROOROTATE DEHYDROGENASE (QUINONE), MITOCHONDRIAL-RELATED"/>
    <property type="match status" value="1"/>
</dbReference>
<evidence type="ECO:0000256" key="8">
    <source>
        <dbReference type="ARBA" id="ARBA00023002"/>
    </source>
</evidence>
<evidence type="ECO:0000256" key="9">
    <source>
        <dbReference type="ARBA" id="ARBA00023136"/>
    </source>
</evidence>
<feature type="binding site" evidence="11">
    <location>
        <position position="194"/>
    </location>
    <ligand>
        <name>substrate</name>
    </ligand>
</feature>
<keyword evidence="11" id="KW-1003">Cell membrane</keyword>
<evidence type="ECO:0000256" key="11">
    <source>
        <dbReference type="HAMAP-Rule" id="MF_00225"/>
    </source>
</evidence>
<keyword evidence="6 11" id="KW-0288">FMN</keyword>
<dbReference type="CDD" id="cd04738">
    <property type="entry name" value="DHOD_2_like"/>
    <property type="match status" value="1"/>
</dbReference>
<dbReference type="NCBIfam" id="NF003652">
    <property type="entry name" value="PRK05286.2-5"/>
    <property type="match status" value="1"/>
</dbReference>
<evidence type="ECO:0000259" key="12">
    <source>
        <dbReference type="Pfam" id="PF01180"/>
    </source>
</evidence>
<dbReference type="InterPro" id="IPR005720">
    <property type="entry name" value="Dihydroorotate_DH_cat"/>
</dbReference>
<keyword evidence="5 11" id="KW-0285">Flavoprotein</keyword>
<dbReference type="NCBIfam" id="TIGR01036">
    <property type="entry name" value="pyrD_sub2"/>
    <property type="match status" value="1"/>
</dbReference>
<gene>
    <name evidence="11 13" type="primary">pyrD</name>
    <name evidence="13" type="ORF">DAETH_10290</name>
</gene>
<feature type="binding site" evidence="11">
    <location>
        <position position="199"/>
    </location>
    <ligand>
        <name>substrate</name>
    </ligand>
</feature>
<feature type="binding site" evidence="11">
    <location>
        <position position="161"/>
    </location>
    <ligand>
        <name>FMN</name>
        <dbReference type="ChEBI" id="CHEBI:58210"/>
    </ligand>
</feature>
<dbReference type="InterPro" id="IPR005719">
    <property type="entry name" value="Dihydroorotate_DH_2"/>
</dbReference>
<organism evidence="13 14">
    <name type="scientific">Deinococcus aetherius</name>
    <dbReference type="NCBI Taxonomy" id="200252"/>
    <lineage>
        <taxon>Bacteria</taxon>
        <taxon>Thermotogati</taxon>
        <taxon>Deinococcota</taxon>
        <taxon>Deinococci</taxon>
        <taxon>Deinococcales</taxon>
        <taxon>Deinococcaceae</taxon>
        <taxon>Deinococcus</taxon>
    </lineage>
</organism>
<comment type="subunit">
    <text evidence="11">Monomer.</text>
</comment>
<dbReference type="SUPFAM" id="SSF51395">
    <property type="entry name" value="FMN-linked oxidoreductases"/>
    <property type="match status" value="1"/>
</dbReference>
<feature type="binding site" evidence="11">
    <location>
        <position position="268"/>
    </location>
    <ligand>
        <name>FMN</name>
        <dbReference type="ChEBI" id="CHEBI:58210"/>
    </ligand>
</feature>
<comment type="cofactor">
    <cofactor evidence="11">
        <name>FMN</name>
        <dbReference type="ChEBI" id="CHEBI:58210"/>
    </cofactor>
    <text evidence="11">Binds 1 FMN per subunit.</text>
</comment>
<comment type="subcellular location">
    <subcellularLocation>
        <location evidence="11">Cell membrane</location>
        <topology evidence="11">Peripheral membrane protein</topology>
    </subcellularLocation>
    <subcellularLocation>
        <location evidence="2">Membrane</location>
    </subcellularLocation>
</comment>
<dbReference type="NCBIfam" id="NF003645">
    <property type="entry name" value="PRK05286.1-2"/>
    <property type="match status" value="1"/>
</dbReference>
<dbReference type="PROSITE" id="PS00912">
    <property type="entry name" value="DHODEHASE_2"/>
    <property type="match status" value="1"/>
</dbReference>
<comment type="similarity">
    <text evidence="4 11">Belongs to the dihydroorotate dehydrogenase family. Type 2 subfamily.</text>
</comment>
<dbReference type="Proteomes" id="UP001064971">
    <property type="component" value="Chromosome"/>
</dbReference>
<feature type="domain" description="Dihydroorotate dehydrogenase catalytic" evidence="12">
    <location>
        <begin position="66"/>
        <end position="362"/>
    </location>
</feature>
<comment type="catalytic activity">
    <reaction evidence="10 11">
        <text>(S)-dihydroorotate + a quinone = orotate + a quinol</text>
        <dbReference type="Rhea" id="RHEA:30187"/>
        <dbReference type="ChEBI" id="CHEBI:24646"/>
        <dbReference type="ChEBI" id="CHEBI:30839"/>
        <dbReference type="ChEBI" id="CHEBI:30864"/>
        <dbReference type="ChEBI" id="CHEBI:132124"/>
        <dbReference type="EC" id="1.3.5.2"/>
    </reaction>
</comment>
<evidence type="ECO:0000256" key="5">
    <source>
        <dbReference type="ARBA" id="ARBA00022630"/>
    </source>
</evidence>
<accession>A0ABM8ABU9</accession>
<feature type="binding site" evidence="11">
    <location>
        <begin position="83"/>
        <end position="87"/>
    </location>
    <ligand>
        <name>FMN</name>
        <dbReference type="ChEBI" id="CHEBI:58210"/>
    </ligand>
</feature>
<keyword evidence="9 11" id="KW-0472">Membrane</keyword>
<dbReference type="InterPro" id="IPR050074">
    <property type="entry name" value="DHO_dehydrogenase"/>
</dbReference>
<protein>
    <recommendedName>
        <fullName evidence="11">Dihydroorotate dehydrogenase (quinone)</fullName>
        <ecNumber evidence="11">1.3.5.2</ecNumber>
    </recommendedName>
    <alternativeName>
        <fullName evidence="11">DHOdehase</fullName>
        <shortName evidence="11">DHOD</shortName>
        <shortName evidence="11">DHODase</shortName>
    </alternativeName>
    <alternativeName>
        <fullName evidence="11">Dihydroorotate oxidase</fullName>
    </alternativeName>
</protein>
<feature type="binding site" evidence="11">
    <location>
        <position position="290"/>
    </location>
    <ligand>
        <name>FMN</name>
        <dbReference type="ChEBI" id="CHEBI:58210"/>
    </ligand>
</feature>
<keyword evidence="14" id="KW-1185">Reference proteome</keyword>
<comment type="pathway">
    <text evidence="3 11">Pyrimidine metabolism; UMP biosynthesis via de novo pathway; orotate from (S)-dihydroorotate (quinone route): step 1/1.</text>
</comment>
<dbReference type="PROSITE" id="PS00911">
    <property type="entry name" value="DHODEHASE_1"/>
    <property type="match status" value="1"/>
</dbReference>
<feature type="binding site" evidence="11">
    <location>
        <position position="240"/>
    </location>
    <ligand>
        <name>FMN</name>
        <dbReference type="ChEBI" id="CHEBI:58210"/>
    </ligand>
</feature>
<evidence type="ECO:0000256" key="3">
    <source>
        <dbReference type="ARBA" id="ARBA00005161"/>
    </source>
</evidence>
<evidence type="ECO:0000256" key="1">
    <source>
        <dbReference type="ARBA" id="ARBA00003125"/>
    </source>
</evidence>
<proteinExistence type="inferred from homology"/>
<keyword evidence="8 11" id="KW-0560">Oxidoreductase</keyword>
<evidence type="ECO:0000256" key="6">
    <source>
        <dbReference type="ARBA" id="ARBA00022643"/>
    </source>
</evidence>
<evidence type="ECO:0000313" key="13">
    <source>
        <dbReference type="EMBL" id="BDP41060.1"/>
    </source>
</evidence>
<feature type="active site" description="Nucleophile" evidence="11">
    <location>
        <position position="197"/>
    </location>
</feature>
<feature type="binding site" evidence="11">
    <location>
        <position position="87"/>
    </location>
    <ligand>
        <name>substrate</name>
    </ligand>
</feature>
<dbReference type="EC" id="1.3.5.2" evidence="11"/>
<evidence type="ECO:0000256" key="10">
    <source>
        <dbReference type="ARBA" id="ARBA00048639"/>
    </source>
</evidence>
<dbReference type="InterPro" id="IPR001295">
    <property type="entry name" value="Dihydroorotate_DH_CS"/>
</dbReference>
<dbReference type="Gene3D" id="3.20.20.70">
    <property type="entry name" value="Aldolase class I"/>
    <property type="match status" value="1"/>
</dbReference>
<evidence type="ECO:0000313" key="14">
    <source>
        <dbReference type="Proteomes" id="UP001064971"/>
    </source>
</evidence>
<feature type="binding site" evidence="11">
    <location>
        <begin position="340"/>
        <end position="341"/>
    </location>
    <ligand>
        <name>FMN</name>
        <dbReference type="ChEBI" id="CHEBI:58210"/>
    </ligand>
</feature>
<feature type="binding site" evidence="11">
    <location>
        <begin position="269"/>
        <end position="270"/>
    </location>
    <ligand>
        <name>substrate</name>
    </ligand>
</feature>
<sequence length="378" mass="40114">MGQKSGTFRLPLRILRGMYRRIKPALFRLDAEDAHHLTLRALGAASRVPAWPEAARRLNSAGGHRLSQTLWGRPFASPVGLAAGLDKNGEAVPAFSALGFGFLEVGTVTPLAQPGNERPRLFRLPEDAALINRMGFNNGGAEALRARLAALPARPAPVWVNIGKNKATPNERAVEDYRACVRALFEVADGFVVNVSSPNTPGLRALQAAGDLADLVRAVLDEVESARVRTARRAPPVLVKLAPDLHPGDFEASVGGVVEAGANGLIVSNTTLGRDGLTHGHRVQTGGLSGRPLTTRSTALVRDAYRLTRGRVPIVGVGGVFTPEDAYAKLRAGASLVEVYTALIYEGPGLVARLNRGLSRLLERDGLRNVAEAVGVDA</sequence>
<feature type="binding site" evidence="11">
    <location>
        <begin position="132"/>
        <end position="136"/>
    </location>
    <ligand>
        <name>substrate</name>
    </ligand>
</feature>
<dbReference type="PANTHER" id="PTHR48109:SF4">
    <property type="entry name" value="DIHYDROOROTATE DEHYDROGENASE (QUINONE), MITOCHONDRIAL"/>
    <property type="match status" value="1"/>
</dbReference>
<feature type="binding site" evidence="11">
    <location>
        <position position="319"/>
    </location>
    <ligand>
        <name>FMN</name>
        <dbReference type="ChEBI" id="CHEBI:58210"/>
    </ligand>
</feature>
<evidence type="ECO:0000256" key="7">
    <source>
        <dbReference type="ARBA" id="ARBA00022975"/>
    </source>
</evidence>
<dbReference type="Pfam" id="PF01180">
    <property type="entry name" value="DHO_dh"/>
    <property type="match status" value="1"/>
</dbReference>
<name>A0ABM8ABU9_9DEIO</name>
<keyword evidence="7 11" id="KW-0665">Pyrimidine biosynthesis</keyword>
<comment type="function">
    <text evidence="1 11">Catalyzes the conversion of dihydroorotate to orotate with quinone as electron acceptor.</text>
</comment>
<evidence type="ECO:0000256" key="4">
    <source>
        <dbReference type="ARBA" id="ARBA00005359"/>
    </source>
</evidence>
<feature type="binding site" evidence="11">
    <location>
        <position position="194"/>
    </location>
    <ligand>
        <name>FMN</name>
        <dbReference type="ChEBI" id="CHEBI:58210"/>
    </ligand>
</feature>
<feature type="binding site" evidence="11">
    <location>
        <position position="107"/>
    </location>
    <ligand>
        <name>FMN</name>
        <dbReference type="ChEBI" id="CHEBI:58210"/>
    </ligand>
</feature>
<dbReference type="EMBL" id="AP026560">
    <property type="protein sequence ID" value="BDP41060.1"/>
    <property type="molecule type" value="Genomic_DNA"/>
</dbReference>